<keyword evidence="3" id="KW-1185">Reference proteome</keyword>
<organism evidence="2 3">
    <name type="scientific">Elysia chlorotica</name>
    <name type="common">Eastern emerald elysia</name>
    <name type="synonym">Sea slug</name>
    <dbReference type="NCBI Taxonomy" id="188477"/>
    <lineage>
        <taxon>Eukaryota</taxon>
        <taxon>Metazoa</taxon>
        <taxon>Spiralia</taxon>
        <taxon>Lophotrochozoa</taxon>
        <taxon>Mollusca</taxon>
        <taxon>Gastropoda</taxon>
        <taxon>Heterobranchia</taxon>
        <taxon>Euthyneura</taxon>
        <taxon>Panpulmonata</taxon>
        <taxon>Sacoglossa</taxon>
        <taxon>Placobranchoidea</taxon>
        <taxon>Plakobranchidae</taxon>
        <taxon>Elysia</taxon>
    </lineage>
</organism>
<feature type="region of interest" description="Disordered" evidence="1">
    <location>
        <begin position="69"/>
        <end position="111"/>
    </location>
</feature>
<name>A0A433U5D8_ELYCH</name>
<reference evidence="2 3" key="1">
    <citation type="submission" date="2019-01" db="EMBL/GenBank/DDBJ databases">
        <title>A draft genome assembly of the solar-powered sea slug Elysia chlorotica.</title>
        <authorList>
            <person name="Cai H."/>
            <person name="Li Q."/>
            <person name="Fang X."/>
            <person name="Li J."/>
            <person name="Curtis N.E."/>
            <person name="Altenburger A."/>
            <person name="Shibata T."/>
            <person name="Feng M."/>
            <person name="Maeda T."/>
            <person name="Schwartz J.A."/>
            <person name="Shigenobu S."/>
            <person name="Lundholm N."/>
            <person name="Nishiyama T."/>
            <person name="Yang H."/>
            <person name="Hasebe M."/>
            <person name="Li S."/>
            <person name="Pierce S.K."/>
            <person name="Wang J."/>
        </authorList>
    </citation>
    <scope>NUCLEOTIDE SEQUENCE [LARGE SCALE GENOMIC DNA]</scope>
    <source>
        <strain evidence="2">EC2010</strain>
        <tissue evidence="2">Whole organism of an adult</tissue>
    </source>
</reference>
<evidence type="ECO:0000313" key="2">
    <source>
        <dbReference type="EMBL" id="RUS89045.1"/>
    </source>
</evidence>
<gene>
    <name evidence="2" type="ORF">EGW08_003216</name>
</gene>
<dbReference type="Proteomes" id="UP000271974">
    <property type="component" value="Unassembled WGS sequence"/>
</dbReference>
<dbReference type="AlphaFoldDB" id="A0A433U5D8"/>
<accession>A0A433U5D8</accession>
<sequence length="142" mass="15999">MVNMETICLVNKPHNPFQALEQQLQHLTSTTTAQHHFQQQLQQCSDPTTSAMFSKGTTTTACTLDTSRRELAVEHPKSQQHLQQTQTDSSADMGRSRNTHKRRWASTQSSRESNVVVQTCEDIANACIERTSAVPEKRVCKD</sequence>
<proteinExistence type="predicted"/>
<evidence type="ECO:0000256" key="1">
    <source>
        <dbReference type="SAM" id="MobiDB-lite"/>
    </source>
</evidence>
<protein>
    <submittedName>
        <fullName evidence="2">Uncharacterized protein</fullName>
    </submittedName>
</protein>
<evidence type="ECO:0000313" key="3">
    <source>
        <dbReference type="Proteomes" id="UP000271974"/>
    </source>
</evidence>
<feature type="compositionally biased region" description="Polar residues" evidence="1">
    <location>
        <begin position="79"/>
        <end position="90"/>
    </location>
</feature>
<comment type="caution">
    <text evidence="2">The sequence shown here is derived from an EMBL/GenBank/DDBJ whole genome shotgun (WGS) entry which is preliminary data.</text>
</comment>
<dbReference type="EMBL" id="RQTK01000068">
    <property type="protein sequence ID" value="RUS89045.1"/>
    <property type="molecule type" value="Genomic_DNA"/>
</dbReference>
<feature type="non-terminal residue" evidence="2">
    <location>
        <position position="142"/>
    </location>
</feature>